<dbReference type="Gramene" id="AET1Gv20671300.2">
    <property type="protein sequence ID" value="AET1Gv20671300.2"/>
    <property type="gene ID" value="AET1Gv20671300"/>
</dbReference>
<accession>A0A452Z8B6</accession>
<keyword evidence="2" id="KW-1133">Transmembrane helix</keyword>
<keyword evidence="2" id="KW-0812">Transmembrane</keyword>
<reference evidence="3" key="4">
    <citation type="submission" date="2019-03" db="UniProtKB">
        <authorList>
            <consortium name="EnsemblPlants"/>
        </authorList>
    </citation>
    <scope>IDENTIFICATION</scope>
</reference>
<sequence>LRHTKSTPPHPGLNQRPTLPAETTRPVDRSTDPDDDESSQRAHTQSARRLPPSSKARRRPPPRSIDSVSSPGLFSPGPDRPILRRPAEENRGAPGFARRAMAAAATSSTTPAATTSTTTTTTCCSSSSSSSSSSCSATSPGPHRRRFNDIERGDDCCCGGGDPFLALEDGEGAHGHGVPLLAAGAACGGRASLLARRRRAAWLAWMRAAVLCLLGLVAVVGVLGSQSQGGRGGSGAAAGADGEEGGRLVQRVEVADADVMGWTEENLTALTRRPPDPPIPEIWMKPDSGGYSQCIVRPKNQRSKFLVLPFTPFFSQLQLRLRLIFSRVAGTDNATVGYLIVDANGGLNQMRMGVCICLR</sequence>
<name>A0A452Z8B6_AEGTS</name>
<evidence type="ECO:0000313" key="3">
    <source>
        <dbReference type="EnsemblPlants" id="AET1Gv20671300.2"/>
    </source>
</evidence>
<feature type="transmembrane region" description="Helical" evidence="2">
    <location>
        <begin position="200"/>
        <end position="224"/>
    </location>
</feature>
<reference evidence="4" key="2">
    <citation type="journal article" date="2017" name="Nat. Plants">
        <title>The Aegilops tauschii genome reveals multiple impacts of transposons.</title>
        <authorList>
            <person name="Zhao G."/>
            <person name="Zou C."/>
            <person name="Li K."/>
            <person name="Wang K."/>
            <person name="Li T."/>
            <person name="Gao L."/>
            <person name="Zhang X."/>
            <person name="Wang H."/>
            <person name="Yang Z."/>
            <person name="Liu X."/>
            <person name="Jiang W."/>
            <person name="Mao L."/>
            <person name="Kong X."/>
            <person name="Jiao Y."/>
            <person name="Jia J."/>
        </authorList>
    </citation>
    <scope>NUCLEOTIDE SEQUENCE [LARGE SCALE GENOMIC DNA]</scope>
    <source>
        <strain evidence="4">cv. AL8/78</strain>
    </source>
</reference>
<protein>
    <submittedName>
        <fullName evidence="3">Uncharacterized protein</fullName>
    </submittedName>
</protein>
<keyword evidence="2" id="KW-0472">Membrane</keyword>
<evidence type="ECO:0000256" key="1">
    <source>
        <dbReference type="SAM" id="MobiDB-lite"/>
    </source>
</evidence>
<organism evidence="3 4">
    <name type="scientific">Aegilops tauschii subsp. strangulata</name>
    <name type="common">Goatgrass</name>
    <dbReference type="NCBI Taxonomy" id="200361"/>
    <lineage>
        <taxon>Eukaryota</taxon>
        <taxon>Viridiplantae</taxon>
        <taxon>Streptophyta</taxon>
        <taxon>Embryophyta</taxon>
        <taxon>Tracheophyta</taxon>
        <taxon>Spermatophyta</taxon>
        <taxon>Magnoliopsida</taxon>
        <taxon>Liliopsida</taxon>
        <taxon>Poales</taxon>
        <taxon>Poaceae</taxon>
        <taxon>BOP clade</taxon>
        <taxon>Pooideae</taxon>
        <taxon>Triticodae</taxon>
        <taxon>Triticeae</taxon>
        <taxon>Triticinae</taxon>
        <taxon>Aegilops</taxon>
    </lineage>
</organism>
<reference evidence="4" key="1">
    <citation type="journal article" date="2014" name="Science">
        <title>Ancient hybridizations among the ancestral genomes of bread wheat.</title>
        <authorList>
            <consortium name="International Wheat Genome Sequencing Consortium,"/>
            <person name="Marcussen T."/>
            <person name="Sandve S.R."/>
            <person name="Heier L."/>
            <person name="Spannagl M."/>
            <person name="Pfeifer M."/>
            <person name="Jakobsen K.S."/>
            <person name="Wulff B.B."/>
            <person name="Steuernagel B."/>
            <person name="Mayer K.F."/>
            <person name="Olsen O.A."/>
        </authorList>
    </citation>
    <scope>NUCLEOTIDE SEQUENCE [LARGE SCALE GENOMIC DNA]</scope>
    <source>
        <strain evidence="4">cv. AL8/78</strain>
    </source>
</reference>
<proteinExistence type="predicted"/>
<keyword evidence="4" id="KW-1185">Reference proteome</keyword>
<dbReference type="Proteomes" id="UP000015105">
    <property type="component" value="Chromosome 1D"/>
</dbReference>
<dbReference type="EnsemblPlants" id="AET1Gv20671300.2">
    <property type="protein sequence ID" value="AET1Gv20671300.2"/>
    <property type="gene ID" value="AET1Gv20671300"/>
</dbReference>
<evidence type="ECO:0000313" key="4">
    <source>
        <dbReference type="Proteomes" id="UP000015105"/>
    </source>
</evidence>
<reference evidence="3" key="5">
    <citation type="journal article" date="2021" name="G3 (Bethesda)">
        <title>Aegilops tauschii genome assembly Aet v5.0 features greater sequence contiguity and improved annotation.</title>
        <authorList>
            <person name="Wang L."/>
            <person name="Zhu T."/>
            <person name="Rodriguez J.C."/>
            <person name="Deal K.R."/>
            <person name="Dubcovsky J."/>
            <person name="McGuire P.E."/>
            <person name="Lux T."/>
            <person name="Spannagl M."/>
            <person name="Mayer K.F.X."/>
            <person name="Baldrich P."/>
            <person name="Meyers B.C."/>
            <person name="Huo N."/>
            <person name="Gu Y.Q."/>
            <person name="Zhou H."/>
            <person name="Devos K.M."/>
            <person name="Bennetzen J.L."/>
            <person name="Unver T."/>
            <person name="Budak H."/>
            <person name="Gulick P.J."/>
            <person name="Galiba G."/>
            <person name="Kalapos B."/>
            <person name="Nelson D.R."/>
            <person name="Li P."/>
            <person name="You F.M."/>
            <person name="Luo M.C."/>
            <person name="Dvorak J."/>
        </authorList>
    </citation>
    <scope>NUCLEOTIDE SEQUENCE [LARGE SCALE GENOMIC DNA]</scope>
    <source>
        <strain evidence="3">cv. AL8/78</strain>
    </source>
</reference>
<evidence type="ECO:0000256" key="2">
    <source>
        <dbReference type="SAM" id="Phobius"/>
    </source>
</evidence>
<reference evidence="3" key="3">
    <citation type="journal article" date="2017" name="Nature">
        <title>Genome sequence of the progenitor of the wheat D genome Aegilops tauschii.</title>
        <authorList>
            <person name="Luo M.C."/>
            <person name="Gu Y.Q."/>
            <person name="Puiu D."/>
            <person name="Wang H."/>
            <person name="Twardziok S.O."/>
            <person name="Deal K.R."/>
            <person name="Huo N."/>
            <person name="Zhu T."/>
            <person name="Wang L."/>
            <person name="Wang Y."/>
            <person name="McGuire P.E."/>
            <person name="Liu S."/>
            <person name="Long H."/>
            <person name="Ramasamy R.K."/>
            <person name="Rodriguez J.C."/>
            <person name="Van S.L."/>
            <person name="Yuan L."/>
            <person name="Wang Z."/>
            <person name="Xia Z."/>
            <person name="Xiao L."/>
            <person name="Anderson O.D."/>
            <person name="Ouyang S."/>
            <person name="Liang Y."/>
            <person name="Zimin A.V."/>
            <person name="Pertea G."/>
            <person name="Qi P."/>
            <person name="Bennetzen J.L."/>
            <person name="Dai X."/>
            <person name="Dawson M.W."/>
            <person name="Muller H.G."/>
            <person name="Kugler K."/>
            <person name="Rivarola-Duarte L."/>
            <person name="Spannagl M."/>
            <person name="Mayer K.F.X."/>
            <person name="Lu F.H."/>
            <person name="Bevan M.W."/>
            <person name="Leroy P."/>
            <person name="Li P."/>
            <person name="You F.M."/>
            <person name="Sun Q."/>
            <person name="Liu Z."/>
            <person name="Lyons E."/>
            <person name="Wicker T."/>
            <person name="Salzberg S.L."/>
            <person name="Devos K.M."/>
            <person name="Dvorak J."/>
        </authorList>
    </citation>
    <scope>NUCLEOTIDE SEQUENCE [LARGE SCALE GENOMIC DNA]</scope>
    <source>
        <strain evidence="3">cv. AL8/78</strain>
    </source>
</reference>
<feature type="compositionally biased region" description="Basic and acidic residues" evidence="1">
    <location>
        <begin position="81"/>
        <end position="91"/>
    </location>
</feature>
<feature type="region of interest" description="Disordered" evidence="1">
    <location>
        <begin position="1"/>
        <end position="146"/>
    </location>
</feature>
<feature type="compositionally biased region" description="Low complexity" evidence="1">
    <location>
        <begin position="102"/>
        <end position="140"/>
    </location>
</feature>
<dbReference type="AlphaFoldDB" id="A0A452Z8B6"/>